<evidence type="ECO:0000256" key="3">
    <source>
        <dbReference type="SAM" id="SignalP"/>
    </source>
</evidence>
<evidence type="ECO:0000259" key="4">
    <source>
        <dbReference type="PROSITE" id="PS51485"/>
    </source>
</evidence>
<dbReference type="EMBL" id="JAUIZM010000003">
    <property type="protein sequence ID" value="KAK1392865.1"/>
    <property type="molecule type" value="Genomic_DNA"/>
</dbReference>
<keyword evidence="6" id="KW-1185">Reference proteome</keyword>
<dbReference type="GO" id="GO:0005886">
    <property type="term" value="C:plasma membrane"/>
    <property type="evidence" value="ECO:0007669"/>
    <property type="project" value="TreeGrafter"/>
</dbReference>
<protein>
    <submittedName>
        <fullName evidence="5">Phytocyanin domain-containing protein</fullName>
    </submittedName>
</protein>
<dbReference type="PANTHER" id="PTHR33021">
    <property type="entry name" value="BLUE COPPER PROTEIN"/>
    <property type="match status" value="1"/>
</dbReference>
<name>A0AAD8MWX4_9APIA</name>
<dbReference type="InterPro" id="IPR039391">
    <property type="entry name" value="Phytocyanin-like"/>
</dbReference>
<reference evidence="5" key="1">
    <citation type="submission" date="2023-02" db="EMBL/GenBank/DDBJ databases">
        <title>Genome of toxic invasive species Heracleum sosnowskyi carries increased number of genes despite the absence of recent whole-genome duplications.</title>
        <authorList>
            <person name="Schelkunov M."/>
            <person name="Shtratnikova V."/>
            <person name="Makarenko M."/>
            <person name="Klepikova A."/>
            <person name="Omelchenko D."/>
            <person name="Novikova G."/>
            <person name="Obukhova E."/>
            <person name="Bogdanov V."/>
            <person name="Penin A."/>
            <person name="Logacheva M."/>
        </authorList>
    </citation>
    <scope>NUCLEOTIDE SEQUENCE</scope>
    <source>
        <strain evidence="5">Hsosn_3</strain>
        <tissue evidence="5">Leaf</tissue>
    </source>
</reference>
<accession>A0AAD8MWX4</accession>
<keyword evidence="1" id="KW-0479">Metal-binding</keyword>
<dbReference type="Pfam" id="PF02298">
    <property type="entry name" value="Cu_bind_like"/>
    <property type="match status" value="1"/>
</dbReference>
<evidence type="ECO:0000313" key="6">
    <source>
        <dbReference type="Proteomes" id="UP001237642"/>
    </source>
</evidence>
<dbReference type="InterPro" id="IPR008972">
    <property type="entry name" value="Cupredoxin"/>
</dbReference>
<keyword evidence="3" id="KW-0732">Signal</keyword>
<dbReference type="CDD" id="cd04216">
    <property type="entry name" value="Phytocyanin"/>
    <property type="match status" value="1"/>
</dbReference>
<gene>
    <name evidence="5" type="ORF">POM88_011921</name>
</gene>
<feature type="chain" id="PRO_5042154327" evidence="3">
    <location>
        <begin position="23"/>
        <end position="190"/>
    </location>
</feature>
<organism evidence="5 6">
    <name type="scientific">Heracleum sosnowskyi</name>
    <dbReference type="NCBI Taxonomy" id="360622"/>
    <lineage>
        <taxon>Eukaryota</taxon>
        <taxon>Viridiplantae</taxon>
        <taxon>Streptophyta</taxon>
        <taxon>Embryophyta</taxon>
        <taxon>Tracheophyta</taxon>
        <taxon>Spermatophyta</taxon>
        <taxon>Magnoliopsida</taxon>
        <taxon>eudicotyledons</taxon>
        <taxon>Gunneridae</taxon>
        <taxon>Pentapetalae</taxon>
        <taxon>asterids</taxon>
        <taxon>campanulids</taxon>
        <taxon>Apiales</taxon>
        <taxon>Apiaceae</taxon>
        <taxon>Apioideae</taxon>
        <taxon>apioid superclade</taxon>
        <taxon>Tordylieae</taxon>
        <taxon>Tordyliinae</taxon>
        <taxon>Heracleum</taxon>
    </lineage>
</organism>
<dbReference type="FunFam" id="2.60.40.420:FF:000003">
    <property type="entry name" value="Blue copper"/>
    <property type="match status" value="1"/>
</dbReference>
<keyword evidence="2" id="KW-0325">Glycoprotein</keyword>
<dbReference type="GO" id="GO:0046872">
    <property type="term" value="F:metal ion binding"/>
    <property type="evidence" value="ECO:0007669"/>
    <property type="project" value="UniProtKB-KW"/>
</dbReference>
<dbReference type="PROSITE" id="PS51485">
    <property type="entry name" value="PHYTOCYANIN"/>
    <property type="match status" value="1"/>
</dbReference>
<sequence length="190" mass="20235">MAPKLQLISLLAILCVSSTCTASTYMVGDTSGWDVSTNLDSWTTDKQFNVGDVLVFLYSSTHSVWKVKKENYETCNTKNVEESSSKGNSSFTLTEPGDTYFICGNKLHCLGGMKIKVTAIGESTVQSPAESPVSAQAPRSGGGVSILPLPLSKNNKPSTVVPSSTATFYNVPICECLSIGLFGFLVSILT</sequence>
<dbReference type="PANTHER" id="PTHR33021:SF70">
    <property type="entry name" value="PHYTOCYANIN DOMAIN-CONTAINING PROTEIN"/>
    <property type="match status" value="1"/>
</dbReference>
<dbReference type="Proteomes" id="UP001237642">
    <property type="component" value="Unassembled WGS sequence"/>
</dbReference>
<evidence type="ECO:0000313" key="5">
    <source>
        <dbReference type="EMBL" id="KAK1392865.1"/>
    </source>
</evidence>
<dbReference type="Gene3D" id="2.60.40.420">
    <property type="entry name" value="Cupredoxins - blue copper proteins"/>
    <property type="match status" value="1"/>
</dbReference>
<proteinExistence type="predicted"/>
<reference evidence="5" key="2">
    <citation type="submission" date="2023-05" db="EMBL/GenBank/DDBJ databases">
        <authorList>
            <person name="Schelkunov M.I."/>
        </authorList>
    </citation>
    <scope>NUCLEOTIDE SEQUENCE</scope>
    <source>
        <strain evidence="5">Hsosn_3</strain>
        <tissue evidence="5">Leaf</tissue>
    </source>
</reference>
<dbReference type="AlphaFoldDB" id="A0AAD8MWX4"/>
<evidence type="ECO:0000256" key="1">
    <source>
        <dbReference type="ARBA" id="ARBA00022723"/>
    </source>
</evidence>
<evidence type="ECO:0000256" key="2">
    <source>
        <dbReference type="ARBA" id="ARBA00023180"/>
    </source>
</evidence>
<comment type="caution">
    <text evidence="5">The sequence shown here is derived from an EMBL/GenBank/DDBJ whole genome shotgun (WGS) entry which is preliminary data.</text>
</comment>
<feature type="domain" description="Phytocyanin" evidence="4">
    <location>
        <begin position="23"/>
        <end position="121"/>
    </location>
</feature>
<feature type="signal peptide" evidence="3">
    <location>
        <begin position="1"/>
        <end position="22"/>
    </location>
</feature>
<dbReference type="SUPFAM" id="SSF49503">
    <property type="entry name" value="Cupredoxins"/>
    <property type="match status" value="1"/>
</dbReference>
<dbReference type="InterPro" id="IPR003245">
    <property type="entry name" value="Phytocyanin_dom"/>
</dbReference>
<dbReference type="GO" id="GO:0009055">
    <property type="term" value="F:electron transfer activity"/>
    <property type="evidence" value="ECO:0007669"/>
    <property type="project" value="InterPro"/>
</dbReference>